<gene>
    <name evidence="3" type="ORF">URODEC1_LOCUS98520</name>
</gene>
<feature type="region of interest" description="Disordered" evidence="2">
    <location>
        <begin position="153"/>
        <end position="188"/>
    </location>
</feature>
<evidence type="ECO:0000313" key="4">
    <source>
        <dbReference type="Proteomes" id="UP001497457"/>
    </source>
</evidence>
<evidence type="ECO:0000256" key="2">
    <source>
        <dbReference type="SAM" id="MobiDB-lite"/>
    </source>
</evidence>
<dbReference type="EMBL" id="OZ075115">
    <property type="protein sequence ID" value="CAL5062809.1"/>
    <property type="molecule type" value="Genomic_DNA"/>
</dbReference>
<keyword evidence="4" id="KW-1185">Reference proteome</keyword>
<feature type="region of interest" description="Disordered" evidence="2">
    <location>
        <begin position="1"/>
        <end position="25"/>
    </location>
</feature>
<organism evidence="3 4">
    <name type="scientific">Urochloa decumbens</name>
    <dbReference type="NCBI Taxonomy" id="240449"/>
    <lineage>
        <taxon>Eukaryota</taxon>
        <taxon>Viridiplantae</taxon>
        <taxon>Streptophyta</taxon>
        <taxon>Embryophyta</taxon>
        <taxon>Tracheophyta</taxon>
        <taxon>Spermatophyta</taxon>
        <taxon>Magnoliopsida</taxon>
        <taxon>Liliopsida</taxon>
        <taxon>Poales</taxon>
        <taxon>Poaceae</taxon>
        <taxon>PACMAD clade</taxon>
        <taxon>Panicoideae</taxon>
        <taxon>Panicodae</taxon>
        <taxon>Paniceae</taxon>
        <taxon>Melinidinae</taxon>
        <taxon>Urochloa</taxon>
    </lineage>
</organism>
<evidence type="ECO:0000256" key="1">
    <source>
        <dbReference type="SAM" id="Coils"/>
    </source>
</evidence>
<feature type="compositionally biased region" description="Basic and acidic residues" evidence="2">
    <location>
        <begin position="284"/>
        <end position="294"/>
    </location>
</feature>
<sequence length="384" mass="39959">MASGSRGRGRGRGSRAAARGGAPPPAVAAAAAAAPALPPALAALSDPHLATLPAVDLVSRLIGCNRRASDFVDVALVLAARERRLADAEARARAAEEDAARLRRQIAAEAQVRRLVAEMELGLRAEIRAWQRRAAQAEARLIRFQAHAQADLTGGGEAGKAQAEEEEAPLQAAVSGKRKEAAAASSPDKRLKKLIKLPAGGGCCSSNAAVLPESEADTTIDEAEDEDAREDQDALEIAPLGRDVHGGLEMGTDDDDMQGIGNDLLPLNDGGIGIEAATDLKAAGGHEKEPDELARTAAASAQGSGDNYDSANNDVLPENGAVMDMEVSHAAATRSGEREAGDSCQCLAAEPQVMPVLYAPLPKESVDDVEERPRHDDDKDAPQQ</sequence>
<feature type="region of interest" description="Disordered" evidence="2">
    <location>
        <begin position="283"/>
        <end position="346"/>
    </location>
</feature>
<feature type="compositionally biased region" description="Basic and acidic residues" evidence="2">
    <location>
        <begin position="371"/>
        <end position="384"/>
    </location>
</feature>
<dbReference type="AlphaFoldDB" id="A0ABC9ERF2"/>
<reference evidence="4" key="1">
    <citation type="submission" date="2024-06" db="EMBL/GenBank/DDBJ databases">
        <authorList>
            <person name="Ryan C."/>
        </authorList>
    </citation>
    <scope>NUCLEOTIDE SEQUENCE [LARGE SCALE GENOMIC DNA]</scope>
</reference>
<feature type="region of interest" description="Disordered" evidence="2">
    <location>
        <begin position="358"/>
        <end position="384"/>
    </location>
</feature>
<feature type="coiled-coil region" evidence="1">
    <location>
        <begin position="78"/>
        <end position="147"/>
    </location>
</feature>
<protein>
    <submittedName>
        <fullName evidence="3">Uncharacterized protein</fullName>
    </submittedName>
</protein>
<dbReference type="Proteomes" id="UP001497457">
    <property type="component" value="Chromosome 5rd"/>
</dbReference>
<feature type="compositionally biased region" description="Acidic residues" evidence="2">
    <location>
        <begin position="214"/>
        <end position="231"/>
    </location>
</feature>
<reference evidence="3 4" key="2">
    <citation type="submission" date="2024-10" db="EMBL/GenBank/DDBJ databases">
        <authorList>
            <person name="Ryan C."/>
        </authorList>
    </citation>
    <scope>NUCLEOTIDE SEQUENCE [LARGE SCALE GENOMIC DNA]</scope>
</reference>
<proteinExistence type="predicted"/>
<name>A0ABC9ERF2_9POAL</name>
<feature type="compositionally biased region" description="Polar residues" evidence="2">
    <location>
        <begin position="299"/>
        <end position="313"/>
    </location>
</feature>
<feature type="region of interest" description="Disordered" evidence="2">
    <location>
        <begin position="206"/>
        <end position="231"/>
    </location>
</feature>
<keyword evidence="1" id="KW-0175">Coiled coil</keyword>
<accession>A0ABC9ERF2</accession>
<evidence type="ECO:0000313" key="3">
    <source>
        <dbReference type="EMBL" id="CAL5062809.1"/>
    </source>
</evidence>
<feature type="compositionally biased region" description="Low complexity" evidence="2">
    <location>
        <begin position="14"/>
        <end position="25"/>
    </location>
</feature>